<name>A0A9W8AU51_9FUNG</name>
<dbReference type="SUPFAM" id="SSF81343">
    <property type="entry name" value="Fumarate reductase respiratory complex transmembrane subunits"/>
    <property type="match status" value="1"/>
</dbReference>
<dbReference type="InterPro" id="IPR018495">
    <property type="entry name" value="Succ_DH_cyt_bsu_CS"/>
</dbReference>
<feature type="transmembrane region" description="Helical" evidence="8">
    <location>
        <begin position="119"/>
        <end position="141"/>
    </location>
</feature>
<keyword evidence="4" id="KW-0479">Metal-binding</keyword>
<organism evidence="9 10">
    <name type="scientific">Dispira parvispora</name>
    <dbReference type="NCBI Taxonomy" id="1520584"/>
    <lineage>
        <taxon>Eukaryota</taxon>
        <taxon>Fungi</taxon>
        <taxon>Fungi incertae sedis</taxon>
        <taxon>Zoopagomycota</taxon>
        <taxon>Kickxellomycotina</taxon>
        <taxon>Dimargaritomycetes</taxon>
        <taxon>Dimargaritales</taxon>
        <taxon>Dimargaritaceae</taxon>
        <taxon>Dispira</taxon>
    </lineage>
</organism>
<evidence type="ECO:0000256" key="6">
    <source>
        <dbReference type="ARBA" id="ARBA00023004"/>
    </source>
</evidence>
<evidence type="ECO:0000313" key="10">
    <source>
        <dbReference type="Proteomes" id="UP001150925"/>
    </source>
</evidence>
<evidence type="ECO:0000256" key="3">
    <source>
        <dbReference type="ARBA" id="ARBA00022692"/>
    </source>
</evidence>
<evidence type="ECO:0000256" key="5">
    <source>
        <dbReference type="ARBA" id="ARBA00022989"/>
    </source>
</evidence>
<proteinExistence type="predicted"/>
<feature type="transmembrane region" description="Helical" evidence="8">
    <location>
        <begin position="87"/>
        <end position="107"/>
    </location>
</feature>
<accession>A0A9W8AU51</accession>
<dbReference type="EMBL" id="JANBPY010000053">
    <property type="protein sequence ID" value="KAJ1969494.1"/>
    <property type="molecule type" value="Genomic_DNA"/>
</dbReference>
<evidence type="ECO:0000256" key="7">
    <source>
        <dbReference type="ARBA" id="ARBA00023136"/>
    </source>
</evidence>
<sequence length="184" mass="19699">MKSIQAARQGILIHNALTPSQGLYVARGARVLSTSRVTTQASSSNDVQSQEEIAKRARDMRPVSPHLTIYQPQLTWYMSSVHRITGAALAAGLYGGAIAYVLSPYVFGVTMDSASIVSAFGALPAATKFSAKLLLSLPFTFHAFNGMRHLLWDTTRALSLKGVYSTGYTVLVASLVTSGFLASL</sequence>
<keyword evidence="10" id="KW-1185">Reference proteome</keyword>
<keyword evidence="6" id="KW-0408">Iron</keyword>
<dbReference type="InterPro" id="IPR034804">
    <property type="entry name" value="SQR/QFR_C/D"/>
</dbReference>
<feature type="transmembrane region" description="Helical" evidence="8">
    <location>
        <begin position="162"/>
        <end position="182"/>
    </location>
</feature>
<gene>
    <name evidence="9" type="ORF">IWQ62_000588</name>
</gene>
<evidence type="ECO:0000313" key="9">
    <source>
        <dbReference type="EMBL" id="KAJ1969494.1"/>
    </source>
</evidence>
<dbReference type="CDD" id="cd03499">
    <property type="entry name" value="SQR_TypeC_SdhC"/>
    <property type="match status" value="1"/>
</dbReference>
<dbReference type="InterPro" id="IPR000701">
    <property type="entry name" value="SuccDH_FuR_B_TM-su"/>
</dbReference>
<evidence type="ECO:0000256" key="8">
    <source>
        <dbReference type="SAM" id="Phobius"/>
    </source>
</evidence>
<dbReference type="Pfam" id="PF01127">
    <property type="entry name" value="Sdh_cyt"/>
    <property type="match status" value="1"/>
</dbReference>
<protein>
    <submittedName>
        <fullName evidence="9">Uncharacterized protein</fullName>
    </submittedName>
</protein>
<comment type="caution">
    <text evidence="9">The sequence shown here is derived from an EMBL/GenBank/DDBJ whole genome shotgun (WGS) entry which is preliminary data.</text>
</comment>
<keyword evidence="3 8" id="KW-0812">Transmembrane</keyword>
<dbReference type="OrthoDB" id="588261at2759"/>
<dbReference type="GO" id="GO:0005739">
    <property type="term" value="C:mitochondrion"/>
    <property type="evidence" value="ECO:0007669"/>
    <property type="project" value="GOC"/>
</dbReference>
<dbReference type="GO" id="GO:0046872">
    <property type="term" value="F:metal ion binding"/>
    <property type="evidence" value="ECO:0007669"/>
    <property type="project" value="UniProtKB-KW"/>
</dbReference>
<reference evidence="9" key="1">
    <citation type="submission" date="2022-07" db="EMBL/GenBank/DDBJ databases">
        <title>Phylogenomic reconstructions and comparative analyses of Kickxellomycotina fungi.</title>
        <authorList>
            <person name="Reynolds N.K."/>
            <person name="Stajich J.E."/>
            <person name="Barry K."/>
            <person name="Grigoriev I.V."/>
            <person name="Crous P."/>
            <person name="Smith M.E."/>
        </authorList>
    </citation>
    <scope>NUCLEOTIDE SEQUENCE</scope>
    <source>
        <strain evidence="9">RSA 1196</strain>
    </source>
</reference>
<dbReference type="InterPro" id="IPR014314">
    <property type="entry name" value="Succ_DH_cytb556"/>
</dbReference>
<dbReference type="PANTHER" id="PTHR10978">
    <property type="entry name" value="SUCCINATE DEHYDROGENASE CYTOCHROME B560 SUBUNIT"/>
    <property type="match status" value="1"/>
</dbReference>
<keyword evidence="7 8" id="KW-0472">Membrane</keyword>
<keyword evidence="2" id="KW-0349">Heme</keyword>
<dbReference type="GO" id="GO:0006121">
    <property type="term" value="P:mitochondrial electron transport, succinate to ubiquinone"/>
    <property type="evidence" value="ECO:0007669"/>
    <property type="project" value="TreeGrafter"/>
</dbReference>
<dbReference type="NCBIfam" id="TIGR02970">
    <property type="entry name" value="succ_dehyd_cytB"/>
    <property type="match status" value="1"/>
</dbReference>
<dbReference type="Gene3D" id="1.20.1300.10">
    <property type="entry name" value="Fumarate reductase/succinate dehydrogenase, transmembrane subunit"/>
    <property type="match status" value="1"/>
</dbReference>
<dbReference type="GO" id="GO:0006099">
    <property type="term" value="P:tricarboxylic acid cycle"/>
    <property type="evidence" value="ECO:0007669"/>
    <property type="project" value="InterPro"/>
</dbReference>
<dbReference type="Proteomes" id="UP001150925">
    <property type="component" value="Unassembled WGS sequence"/>
</dbReference>
<evidence type="ECO:0000256" key="2">
    <source>
        <dbReference type="ARBA" id="ARBA00022617"/>
    </source>
</evidence>
<keyword evidence="5 8" id="KW-1133">Transmembrane helix</keyword>
<dbReference type="AlphaFoldDB" id="A0A9W8AU51"/>
<dbReference type="GO" id="GO:0009055">
    <property type="term" value="F:electron transfer activity"/>
    <property type="evidence" value="ECO:0007669"/>
    <property type="project" value="InterPro"/>
</dbReference>
<dbReference type="PANTHER" id="PTHR10978:SF5">
    <property type="entry name" value="SUCCINATE DEHYDROGENASE CYTOCHROME B560 SUBUNIT, MITOCHONDRIAL"/>
    <property type="match status" value="1"/>
</dbReference>
<comment type="subcellular location">
    <subcellularLocation>
        <location evidence="1">Membrane</location>
        <topology evidence="1">Multi-pass membrane protein</topology>
    </subcellularLocation>
</comment>
<evidence type="ECO:0000256" key="1">
    <source>
        <dbReference type="ARBA" id="ARBA00004141"/>
    </source>
</evidence>
<evidence type="ECO:0000256" key="4">
    <source>
        <dbReference type="ARBA" id="ARBA00022723"/>
    </source>
</evidence>
<dbReference type="GO" id="GO:0016020">
    <property type="term" value="C:membrane"/>
    <property type="evidence" value="ECO:0007669"/>
    <property type="project" value="UniProtKB-SubCell"/>
</dbReference>
<dbReference type="PROSITE" id="PS01000">
    <property type="entry name" value="SDH_CYT_1"/>
    <property type="match status" value="1"/>
</dbReference>